<feature type="coiled-coil region" evidence="11">
    <location>
        <begin position="47"/>
        <end position="74"/>
    </location>
</feature>
<organism evidence="14 15">
    <name type="scientific">Ailuropoda melanoleuca</name>
    <name type="common">Giant panda</name>
    <dbReference type="NCBI Taxonomy" id="9646"/>
    <lineage>
        <taxon>Eukaryota</taxon>
        <taxon>Metazoa</taxon>
        <taxon>Chordata</taxon>
        <taxon>Craniata</taxon>
        <taxon>Vertebrata</taxon>
        <taxon>Euteleostomi</taxon>
        <taxon>Mammalia</taxon>
        <taxon>Eutheria</taxon>
        <taxon>Laurasiatheria</taxon>
        <taxon>Carnivora</taxon>
        <taxon>Caniformia</taxon>
        <taxon>Ursidae</taxon>
        <taxon>Ailuropoda</taxon>
    </lineage>
</organism>
<dbReference type="GO" id="GO:0005634">
    <property type="term" value="C:nucleus"/>
    <property type="evidence" value="ECO:0007669"/>
    <property type="project" value="UniProtKB-SubCell"/>
</dbReference>
<evidence type="ECO:0000256" key="3">
    <source>
        <dbReference type="ARBA" id="ARBA00022553"/>
    </source>
</evidence>
<keyword evidence="3" id="KW-0597">Phosphoprotein</keyword>
<keyword evidence="5 11" id="KW-0175">Coiled coil</keyword>
<evidence type="ECO:0000313" key="15">
    <source>
        <dbReference type="Proteomes" id="UP000008912"/>
    </source>
</evidence>
<feature type="compositionally biased region" description="Polar residues" evidence="12">
    <location>
        <begin position="119"/>
        <end position="148"/>
    </location>
</feature>
<feature type="compositionally biased region" description="Basic and acidic residues" evidence="12">
    <location>
        <begin position="149"/>
        <end position="165"/>
    </location>
</feature>
<evidence type="ECO:0000256" key="2">
    <source>
        <dbReference type="ARBA" id="ARBA00022499"/>
    </source>
</evidence>
<dbReference type="Pfam" id="PF22951">
    <property type="entry name" value="3HBD"/>
    <property type="match status" value="1"/>
</dbReference>
<dbReference type="GeneTree" id="ENSGT00940000156789"/>
<evidence type="ECO:0000256" key="4">
    <source>
        <dbReference type="ARBA" id="ARBA00022843"/>
    </source>
</evidence>
<dbReference type="Gene3D" id="2.60.40.1970">
    <property type="entry name" value="YEATS domain"/>
    <property type="match status" value="1"/>
</dbReference>
<comment type="function">
    <text evidence="7">Chromatin reader component of the ATAC complex, a complex with histone acetyltransferase activity on histones H3 and H4. YEATS2 specifically recognizes and binds histone H3 crotonylated at 'Lys-27' (H3K27cr). Crotonylation marks active promoters and enhancers and confers resistance to transcriptional repressors.</text>
</comment>
<reference evidence="14 15" key="1">
    <citation type="journal article" date="2010" name="Nature">
        <title>The sequence and de novo assembly of the giant panda genome.</title>
        <authorList>
            <person name="Li R."/>
            <person name="Fan W."/>
            <person name="Tian G."/>
            <person name="Zhu H."/>
            <person name="He L."/>
            <person name="Cai J."/>
            <person name="Huang Q."/>
            <person name="Cai Q."/>
            <person name="Li B."/>
            <person name="Bai Y."/>
            <person name="Zhang Z."/>
            <person name="Zhang Y."/>
            <person name="Wang W."/>
            <person name="Li J."/>
            <person name="Wei F."/>
            <person name="Li H."/>
            <person name="Jian M."/>
            <person name="Li J."/>
            <person name="Zhang Z."/>
            <person name="Nielsen R."/>
            <person name="Li D."/>
            <person name="Gu W."/>
            <person name="Yang Z."/>
            <person name="Xuan Z."/>
            <person name="Ryder O.A."/>
            <person name="Leung F.C."/>
            <person name="Zhou Y."/>
            <person name="Cao J."/>
            <person name="Sun X."/>
            <person name="Fu Y."/>
            <person name="Fang X."/>
            <person name="Guo X."/>
            <person name="Wang B."/>
            <person name="Hou R."/>
            <person name="Shen F."/>
            <person name="Mu B."/>
            <person name="Ni P."/>
            <person name="Lin R."/>
            <person name="Qian W."/>
            <person name="Wang G."/>
            <person name="Yu C."/>
            <person name="Nie W."/>
            <person name="Wang J."/>
            <person name="Wu Z."/>
            <person name="Liang H."/>
            <person name="Min J."/>
            <person name="Wu Q."/>
            <person name="Cheng S."/>
            <person name="Ruan J."/>
            <person name="Wang M."/>
            <person name="Shi Z."/>
            <person name="Wen M."/>
            <person name="Liu B."/>
            <person name="Ren X."/>
            <person name="Zheng H."/>
            <person name="Dong D."/>
            <person name="Cook K."/>
            <person name="Shan G."/>
            <person name="Zhang H."/>
            <person name="Kosiol C."/>
            <person name="Xie X."/>
            <person name="Lu Z."/>
            <person name="Zheng H."/>
            <person name="Li Y."/>
            <person name="Steiner C.C."/>
            <person name="Lam T.T."/>
            <person name="Lin S."/>
            <person name="Zhang Q."/>
            <person name="Li G."/>
            <person name="Tian J."/>
            <person name="Gong T."/>
            <person name="Liu H."/>
            <person name="Zhang D."/>
            <person name="Fang L."/>
            <person name="Ye C."/>
            <person name="Zhang J."/>
            <person name="Hu W."/>
            <person name="Xu A."/>
            <person name="Ren Y."/>
            <person name="Zhang G."/>
            <person name="Bruford M.W."/>
            <person name="Li Q."/>
            <person name="Ma L."/>
            <person name="Guo Y."/>
            <person name="An N."/>
            <person name="Hu Y."/>
            <person name="Zheng Y."/>
            <person name="Shi Y."/>
            <person name="Li Z."/>
            <person name="Liu Q."/>
            <person name="Chen Y."/>
            <person name="Zhao J."/>
            <person name="Qu N."/>
            <person name="Zhao S."/>
            <person name="Tian F."/>
            <person name="Wang X."/>
            <person name="Wang H."/>
            <person name="Xu L."/>
            <person name="Liu X."/>
            <person name="Vinar T."/>
            <person name="Wang Y."/>
            <person name="Lam T.W."/>
            <person name="Yiu S.M."/>
            <person name="Liu S."/>
            <person name="Zhang H."/>
            <person name="Li D."/>
            <person name="Huang Y."/>
            <person name="Wang X."/>
            <person name="Yang G."/>
            <person name="Jiang Z."/>
            <person name="Wang J."/>
            <person name="Qin N."/>
            <person name="Li L."/>
            <person name="Li J."/>
            <person name="Bolund L."/>
            <person name="Kristiansen K."/>
            <person name="Wong G.K."/>
            <person name="Olson M."/>
            <person name="Zhang X."/>
            <person name="Li S."/>
            <person name="Yang H."/>
            <person name="Wang J."/>
            <person name="Wang J."/>
        </authorList>
    </citation>
    <scope>NUCLEOTIDE SEQUENCE [LARGE SCALE GENOMIC DNA]</scope>
</reference>
<dbReference type="GO" id="GO:0140672">
    <property type="term" value="C:ATAC complex"/>
    <property type="evidence" value="ECO:0007669"/>
    <property type="project" value="UniProtKB-ARBA"/>
</dbReference>
<keyword evidence="15" id="KW-1185">Reference proteome</keyword>
<dbReference type="RefSeq" id="XP_034517856.1">
    <property type="nucleotide sequence ID" value="XM_034661965.1"/>
</dbReference>
<evidence type="ECO:0000256" key="11">
    <source>
        <dbReference type="SAM" id="Coils"/>
    </source>
</evidence>
<comment type="subunit">
    <text evidence="8">Component of the ADA2A-containing complex (ATAC), composed of KAT14, KAT2A, TADA2L, TADA3L, ZZ3, MBIP, WDR5, YEATS2, SGF29 and DR1.</text>
</comment>
<dbReference type="Pfam" id="PF03366">
    <property type="entry name" value="YEATS"/>
    <property type="match status" value="1"/>
</dbReference>
<evidence type="ECO:0000256" key="8">
    <source>
        <dbReference type="ARBA" id="ARBA00065122"/>
    </source>
</evidence>
<reference evidence="14" key="2">
    <citation type="submission" date="2025-08" db="UniProtKB">
        <authorList>
            <consortium name="Ensembl"/>
        </authorList>
    </citation>
    <scope>IDENTIFICATION</scope>
</reference>
<feature type="compositionally biased region" description="Polar residues" evidence="12">
    <location>
        <begin position="513"/>
        <end position="534"/>
    </location>
</feature>
<evidence type="ECO:0000256" key="12">
    <source>
        <dbReference type="SAM" id="MobiDB-lite"/>
    </source>
</evidence>
<evidence type="ECO:0000259" key="13">
    <source>
        <dbReference type="PROSITE" id="PS51037"/>
    </source>
</evidence>
<reference evidence="14" key="3">
    <citation type="submission" date="2025-09" db="UniProtKB">
        <authorList>
            <consortium name="Ensembl"/>
        </authorList>
    </citation>
    <scope>IDENTIFICATION</scope>
</reference>
<feature type="compositionally biased region" description="Gly residues" evidence="12">
    <location>
        <begin position="795"/>
        <end position="815"/>
    </location>
</feature>
<dbReference type="GO" id="GO:0051302">
    <property type="term" value="P:regulation of cell division"/>
    <property type="evidence" value="ECO:0007669"/>
    <property type="project" value="UniProtKB-ARBA"/>
</dbReference>
<accession>A0A7N5KLE5</accession>
<dbReference type="GO" id="GO:0006355">
    <property type="term" value="P:regulation of DNA-templated transcription"/>
    <property type="evidence" value="ECO:0007669"/>
    <property type="project" value="InterPro"/>
</dbReference>
<dbReference type="InterPro" id="IPR038704">
    <property type="entry name" value="YEAST_sf"/>
</dbReference>
<feature type="region of interest" description="Disordered" evidence="12">
    <location>
        <begin position="117"/>
        <end position="197"/>
    </location>
</feature>
<comment type="subcellular location">
    <subcellularLocation>
        <location evidence="1 10">Nucleus</location>
    </subcellularLocation>
</comment>
<feature type="region of interest" description="Disordered" evidence="12">
    <location>
        <begin position="464"/>
        <end position="485"/>
    </location>
</feature>
<gene>
    <name evidence="14" type="primary">YEATS2</name>
</gene>
<evidence type="ECO:0000256" key="10">
    <source>
        <dbReference type="PROSITE-ProRule" id="PRU00376"/>
    </source>
</evidence>
<dbReference type="InterPro" id="IPR055127">
    <property type="entry name" value="YEATS2_3HBD"/>
</dbReference>
<dbReference type="Proteomes" id="UP000008912">
    <property type="component" value="Unassembled WGS sequence"/>
</dbReference>
<dbReference type="CTD" id="55689"/>
<protein>
    <recommendedName>
        <fullName evidence="9">YEATS domain-containing protein 2</fullName>
    </recommendedName>
</protein>
<dbReference type="GO" id="GO:0051726">
    <property type="term" value="P:regulation of cell cycle"/>
    <property type="evidence" value="ECO:0007669"/>
    <property type="project" value="UniProtKB-ARBA"/>
</dbReference>
<feature type="domain" description="YEATS" evidence="13">
    <location>
        <begin position="200"/>
        <end position="345"/>
    </location>
</feature>
<evidence type="ECO:0000313" key="14">
    <source>
        <dbReference type="Ensembl" id="ENSAMEP00000041834.1"/>
    </source>
</evidence>
<keyword evidence="2" id="KW-1017">Isopeptide bond</keyword>
<evidence type="ECO:0000256" key="5">
    <source>
        <dbReference type="ARBA" id="ARBA00023054"/>
    </source>
</evidence>
<dbReference type="Ensembl" id="ENSAMET00000047258.1">
    <property type="protein sequence ID" value="ENSAMEP00000041834.1"/>
    <property type="gene ID" value="ENSAMEG00000017390.2"/>
</dbReference>
<evidence type="ECO:0000256" key="6">
    <source>
        <dbReference type="ARBA" id="ARBA00023242"/>
    </source>
</evidence>
<dbReference type="PROSITE" id="PS51037">
    <property type="entry name" value="YEATS"/>
    <property type="match status" value="1"/>
</dbReference>
<keyword evidence="6 10" id="KW-0539">Nucleus</keyword>
<dbReference type="GeneID" id="100476042"/>
<dbReference type="CDD" id="cd16907">
    <property type="entry name" value="YEATS_YEATS2_like"/>
    <property type="match status" value="1"/>
</dbReference>
<dbReference type="PANTHER" id="PTHR23195">
    <property type="entry name" value="YEATS DOMAIN"/>
    <property type="match status" value="1"/>
</dbReference>
<evidence type="ECO:0000256" key="9">
    <source>
        <dbReference type="ARBA" id="ARBA00068329"/>
    </source>
</evidence>
<proteinExistence type="predicted"/>
<feature type="region of interest" description="Disordered" evidence="12">
    <location>
        <begin position="793"/>
        <end position="824"/>
    </location>
</feature>
<feature type="region of interest" description="Disordered" evidence="12">
    <location>
        <begin position="513"/>
        <end position="541"/>
    </location>
</feature>
<dbReference type="InterPro" id="IPR005033">
    <property type="entry name" value="YEATS"/>
</dbReference>
<sequence>MSGIKRTIKETDPDYEDVSVALPNKRHKAIENSARDAAVQKIETIIKEQFALEMKNKEHEIEVIDQRLIEARRMMDKLRACIVANYYASAGLLKVSEGSKTCDTMVFNHPAIKKFLESPSRSSSPANQRSETPSANHSESDSLSQHNDFLSDKDNNSNMDIEERLSNNMEQRPSRTGRDTASITGSHKTEQRNADLAGDETSRLFVKKTIVVGNVSKYIPPDKREENDQSTHKWMVYVRGSRREPSINHFVKKVWFFLHPSYKPNDLVEVREPPFHLTRRGWGEFPVRVQVHFKDSQNKRIDIIHNLKLDRTYTGLQTLGAETVVDVELHRHSLGEDSIYPQSSESDISDAPPSLPLTIPAPVKASSPIKQSHEPVPDTCVEKGFPANTEAERHTTFYSLPSSLERTPTKMTTSQKVTFCSHGNSAFQPIASSCKIVPQSQVPNPESPGKSFQPITMSCKIVSGSPISTPSPSPLPRTPTSTPVHVKQGTASSVINNPYVILDKPGQVIGATTPTTGSPTNKLSTASQASQGTGSPIPKIHGSSFVTSTVKQEDSLFASMPPLCPIGSHPKVQSPKPITGGLGAFTKVIIKQEPGEASHVPATGPASQSPLPQYVTVKGGHVIAVSPQKQVLTAGEGTSQSPKIQPSKVVGVPVGSTLPSTVKQAVAISGGQILVAKASSSVAKAVGPKQVVTQGVAKAIVSGGGGTIVAQPVQALTKAQVAAAGPQKTGSQGSVMATLQLPATNLANLANLPPGTKLYLTTNSKNPSGKGKLLLIPQGAILRATNNANLQSGSAAGGGGGGGGGGAGGGTGTGGTQSPAGPGGISQHLTYTSYILKQTPQGTFLVGQPSPQTSGKQLTTGSVVQGTLGVSTSSAQGQQTLKVISGQKTTLFTQSEGAAPNASSAVGSVVKTSGQQAVCVSQASMGTCKATAPSVISATSLVPTPNPISGKATVSGLLKIHSSQSNPQQAVLTIPSQLKPLSVNTSGGVQTILMPVNKVVQSFSANKSPAILPVAAPTPITPSSAPAAVTKVKTEPEAPGPGCLPQEGQTAVKTEESSELGNYVIKIDHLETIQQLLTAVVKKIPLITAKSEDASCFSAKSVEQYYGWNIGKRRAAEWQRAMTMRKVLQEILEKNPRFHHLTPLKTKHIAHWCRCHGYTPPDPETLRSDGDSIEDVLTQIDSEPECPSSFSSADNLCRKLEGLQQFQKREPEKEEEVDILSLPEPLKSHVKKEQEEKQEEMKFYLPPTLGSEFIGDITQKIGVTLQPVALHKNVYASVVEDMILKATEQLVNDILRQALAVGYQTASHNRIPKEITVSNIHQAICNIPFLDFLTNKHMGILNEDQ</sequence>
<evidence type="ECO:0000256" key="1">
    <source>
        <dbReference type="ARBA" id="ARBA00004123"/>
    </source>
</evidence>
<keyword evidence="4" id="KW-0832">Ubl conjugation</keyword>
<name>A0A7N5KLE5_AILME</name>
<dbReference type="FunFam" id="2.60.40.1970:FF:000001">
    <property type="entry name" value="YEATS domain containing 2"/>
    <property type="match status" value="1"/>
</dbReference>
<dbReference type="InterPro" id="IPR055129">
    <property type="entry name" value="YEATS_dom"/>
</dbReference>
<evidence type="ECO:0000256" key="7">
    <source>
        <dbReference type="ARBA" id="ARBA00060245"/>
    </source>
</evidence>